<dbReference type="InterPro" id="IPR045854">
    <property type="entry name" value="NO2/SO3_Rdtase_4Fe4S_sf"/>
</dbReference>
<evidence type="ECO:0000256" key="6">
    <source>
        <dbReference type="ARBA" id="ARBA00023004"/>
    </source>
</evidence>
<evidence type="ECO:0000256" key="7">
    <source>
        <dbReference type="ARBA" id="ARBA00023014"/>
    </source>
</evidence>
<gene>
    <name evidence="10" type="ORF">CR103_03920</name>
</gene>
<evidence type="ECO:0000313" key="10">
    <source>
        <dbReference type="EMBL" id="PIL41242.1"/>
    </source>
</evidence>
<dbReference type="GO" id="GO:0020037">
    <property type="term" value="F:heme binding"/>
    <property type="evidence" value="ECO:0007669"/>
    <property type="project" value="InterPro"/>
</dbReference>
<evidence type="ECO:0000313" key="11">
    <source>
        <dbReference type="Proteomes" id="UP000228593"/>
    </source>
</evidence>
<keyword evidence="3" id="KW-0349">Heme</keyword>
<organism evidence="10 11">
    <name type="scientific">Massilia psychrophila</name>
    <dbReference type="NCBI Taxonomy" id="1603353"/>
    <lineage>
        <taxon>Bacteria</taxon>
        <taxon>Pseudomonadati</taxon>
        <taxon>Pseudomonadota</taxon>
        <taxon>Betaproteobacteria</taxon>
        <taxon>Burkholderiales</taxon>
        <taxon>Oxalobacteraceae</taxon>
        <taxon>Telluria group</taxon>
        <taxon>Massilia</taxon>
    </lineage>
</organism>
<keyword evidence="5" id="KW-0560">Oxidoreductase</keyword>
<dbReference type="SUPFAM" id="SSF56014">
    <property type="entry name" value="Nitrite and sulphite reductase 4Fe-4S domain-like"/>
    <property type="match status" value="2"/>
</dbReference>
<dbReference type="PANTHER" id="PTHR32439">
    <property type="entry name" value="FERREDOXIN--NITRITE REDUCTASE, CHLOROPLASTIC"/>
    <property type="match status" value="1"/>
</dbReference>
<keyword evidence="4" id="KW-0479">Metal-binding</keyword>
<evidence type="ECO:0000256" key="3">
    <source>
        <dbReference type="ARBA" id="ARBA00022617"/>
    </source>
</evidence>
<proteinExistence type="inferred from homology"/>
<dbReference type="Pfam" id="PF01077">
    <property type="entry name" value="NIR_SIR"/>
    <property type="match status" value="2"/>
</dbReference>
<dbReference type="GO" id="GO:0051539">
    <property type="term" value="F:4 iron, 4 sulfur cluster binding"/>
    <property type="evidence" value="ECO:0007669"/>
    <property type="project" value="UniProtKB-KW"/>
</dbReference>
<dbReference type="Gene3D" id="3.90.480.20">
    <property type="match status" value="2"/>
</dbReference>
<dbReference type="InterPro" id="IPR051329">
    <property type="entry name" value="NIR_SIR_4Fe-4S"/>
</dbReference>
<keyword evidence="7" id="KW-0411">Iron-sulfur</keyword>
<feature type="domain" description="Nitrite/sulphite reductase 4Fe-4S" evidence="8">
    <location>
        <begin position="119"/>
        <end position="272"/>
    </location>
</feature>
<protein>
    <submittedName>
        <fullName evidence="10">Sulfite reductase</fullName>
    </submittedName>
</protein>
<dbReference type="Gene3D" id="3.30.413.10">
    <property type="entry name" value="Sulfite Reductase Hemoprotein, domain 1"/>
    <property type="match status" value="2"/>
</dbReference>
<dbReference type="GO" id="GO:0046872">
    <property type="term" value="F:metal ion binding"/>
    <property type="evidence" value="ECO:0007669"/>
    <property type="project" value="UniProtKB-KW"/>
</dbReference>
<comment type="similarity">
    <text evidence="1">Belongs to the nitrite and sulfite reductase 4Fe-4S domain family.</text>
</comment>
<comment type="caution">
    <text evidence="10">The sequence shown here is derived from an EMBL/GenBank/DDBJ whole genome shotgun (WGS) entry which is preliminary data.</text>
</comment>
<dbReference type="SUPFAM" id="SSF55124">
    <property type="entry name" value="Nitrite/Sulfite reductase N-terminal domain-like"/>
    <property type="match status" value="2"/>
</dbReference>
<evidence type="ECO:0000256" key="2">
    <source>
        <dbReference type="ARBA" id="ARBA00022485"/>
    </source>
</evidence>
<dbReference type="GO" id="GO:0016491">
    <property type="term" value="F:oxidoreductase activity"/>
    <property type="evidence" value="ECO:0007669"/>
    <property type="project" value="UniProtKB-KW"/>
</dbReference>
<feature type="domain" description="Nitrite/Sulfite reductase ferredoxin-like" evidence="9">
    <location>
        <begin position="48"/>
        <end position="110"/>
    </location>
</feature>
<keyword evidence="11" id="KW-1185">Reference proteome</keyword>
<dbReference type="Pfam" id="PF03460">
    <property type="entry name" value="NIR_SIR_ferr"/>
    <property type="match status" value="2"/>
</dbReference>
<evidence type="ECO:0000256" key="1">
    <source>
        <dbReference type="ARBA" id="ARBA00010429"/>
    </source>
</evidence>
<feature type="domain" description="Nitrite/sulphite reductase 4Fe-4S" evidence="8">
    <location>
        <begin position="410"/>
        <end position="545"/>
    </location>
</feature>
<dbReference type="AlphaFoldDB" id="A0A2G8T5F5"/>
<keyword evidence="6" id="KW-0408">Iron</keyword>
<sequence>MYRYDQYDHLIVRERIAQYRDQVQRRLSDELSEAEFVPLRLQNGLYMQRHAYMLRIAVPYGLLSSSQMRMFAHIARKYDRGYGHFTTRQNIQFNWVELEQTPDILAELASVEMHAIQTSGNCIRNTTSDPFAGVAHDEIIDPRPFCELLRQWSTFHPEFIALPRKFKVAVNGAEQDRAAIAVHDIGLTVVRNEAGEVGFTFMAGGGMGRTPILGSVIRDFLPWQHLLTYTEAVMRVYNQYGRRDNKYKARIKILLKALGVEEFTRQVEAEWADLKDNAETLTQEEMTRVSAYFTPPAYETLPNLDPAAGNEDNKAFANWLRRNLMAHKQPGYAAVVLSLKKTGVPPGDATATQMDFMADLADRYSFGELRVTHEQNIVLADVPQSRLFALWQEAKAHGLATPNIGLLTDMICCPGGDFCSLANAKSLPIAAAIAERFDNLDFQHDIGDIELNISGCINACGHHHVGSIGILGVDKDGSEWYQVSIGGAQGNAAAIGKIIGPSFSALQMPEVIDRLLQVYVRERFEDERFVDTAQRLGISPFKEHVYATPIVANNLVGEDHYA</sequence>
<dbReference type="OrthoDB" id="3189055at2"/>
<accession>A0A2G8T5F5</accession>
<dbReference type="PANTHER" id="PTHR32439:SF0">
    <property type="entry name" value="FERREDOXIN--NITRITE REDUCTASE, CHLOROPLASTIC"/>
    <property type="match status" value="1"/>
</dbReference>
<feature type="domain" description="Nitrite/Sulfite reductase ferredoxin-like" evidence="9">
    <location>
        <begin position="343"/>
        <end position="396"/>
    </location>
</feature>
<evidence type="ECO:0000256" key="4">
    <source>
        <dbReference type="ARBA" id="ARBA00022723"/>
    </source>
</evidence>
<dbReference type="InterPro" id="IPR006067">
    <property type="entry name" value="NO2/SO3_Rdtase_4Fe4S_dom"/>
</dbReference>
<dbReference type="EMBL" id="PDOB01000003">
    <property type="protein sequence ID" value="PIL41242.1"/>
    <property type="molecule type" value="Genomic_DNA"/>
</dbReference>
<dbReference type="InterPro" id="IPR005117">
    <property type="entry name" value="NiRdtase/SiRdtase_haem-b_fer"/>
</dbReference>
<name>A0A2G8T5F5_9BURK</name>
<dbReference type="RefSeq" id="WP_099914686.1">
    <property type="nucleotide sequence ID" value="NZ_BMHS01000004.1"/>
</dbReference>
<keyword evidence="2" id="KW-0004">4Fe-4S</keyword>
<reference evidence="10 11" key="1">
    <citation type="submission" date="2017-10" db="EMBL/GenBank/DDBJ databases">
        <title>Massilia psychrophilum sp. nov., a novel purple-pigmented bacterium isolated from Tianshan glacier, Xinjiang Municipality, China.</title>
        <authorList>
            <person name="Wang H."/>
        </authorList>
    </citation>
    <scope>NUCLEOTIDE SEQUENCE [LARGE SCALE GENOMIC DNA]</scope>
    <source>
        <strain evidence="10 11">JCM 30813</strain>
    </source>
</reference>
<evidence type="ECO:0000259" key="9">
    <source>
        <dbReference type="Pfam" id="PF03460"/>
    </source>
</evidence>
<evidence type="ECO:0000256" key="5">
    <source>
        <dbReference type="ARBA" id="ARBA00023002"/>
    </source>
</evidence>
<evidence type="ECO:0000259" key="8">
    <source>
        <dbReference type="Pfam" id="PF01077"/>
    </source>
</evidence>
<dbReference type="Proteomes" id="UP000228593">
    <property type="component" value="Unassembled WGS sequence"/>
</dbReference>
<dbReference type="InterPro" id="IPR036136">
    <property type="entry name" value="Nit/Sulf_reduc_fer-like_dom_sf"/>
</dbReference>